<dbReference type="Gene3D" id="2.30.110.10">
    <property type="entry name" value="Electron Transport, Fmn-binding Protein, Chain A"/>
    <property type="match status" value="1"/>
</dbReference>
<protein>
    <submittedName>
        <fullName evidence="2">General stress protein</fullName>
    </submittedName>
</protein>
<dbReference type="InterPro" id="IPR012349">
    <property type="entry name" value="Split_barrel_FMN-bd"/>
</dbReference>
<evidence type="ECO:0000313" key="3">
    <source>
        <dbReference type="Proteomes" id="UP000251002"/>
    </source>
</evidence>
<comment type="caution">
    <text evidence="2">The sequence shown here is derived from an EMBL/GenBank/DDBJ whole genome shotgun (WGS) entry which is preliminary data.</text>
</comment>
<keyword evidence="3" id="KW-1185">Reference proteome</keyword>
<dbReference type="PANTHER" id="PTHR34818">
    <property type="entry name" value="PROTEIN BLI-3"/>
    <property type="match status" value="1"/>
</dbReference>
<dbReference type="Pfam" id="PF16242">
    <property type="entry name" value="Pyrid_ox_like"/>
    <property type="match status" value="1"/>
</dbReference>
<dbReference type="InterPro" id="IPR038725">
    <property type="entry name" value="YdaG_split_barrel_FMN-bd"/>
</dbReference>
<accession>A0A365L691</accession>
<feature type="domain" description="General stress protein FMN-binding split barrel" evidence="1">
    <location>
        <begin position="12"/>
        <end position="124"/>
    </location>
</feature>
<dbReference type="RefSeq" id="WP_112221330.1">
    <property type="nucleotide sequence ID" value="NZ_CP196859.1"/>
</dbReference>
<dbReference type="Proteomes" id="UP000251002">
    <property type="component" value="Unassembled WGS sequence"/>
</dbReference>
<gene>
    <name evidence="2" type="ORF">DP120_01010</name>
</gene>
<dbReference type="AlphaFoldDB" id="A0A365L691"/>
<sequence length="141" mass="16079">MNQQELKGAALKILNDSHVGVLATITENKPHSRYMTFFNKDFTLYTATSKKTQKVDELEQNPHAHILLGYEGEGVGDTFLEIEGEMSEHDDRSILEDLWNDHLSGWFSGPDDPNLLIIAIKPTRMRLMNKKGQEPQNIELQ</sequence>
<organism evidence="2 3">
    <name type="scientific">Planococcus halotolerans</name>
    <dbReference type="NCBI Taxonomy" id="2233542"/>
    <lineage>
        <taxon>Bacteria</taxon>
        <taxon>Bacillati</taxon>
        <taxon>Bacillota</taxon>
        <taxon>Bacilli</taxon>
        <taxon>Bacillales</taxon>
        <taxon>Caryophanaceae</taxon>
        <taxon>Planococcus</taxon>
    </lineage>
</organism>
<dbReference type="EMBL" id="QLZR01000001">
    <property type="protein sequence ID" value="RAZ80903.1"/>
    <property type="molecule type" value="Genomic_DNA"/>
</dbReference>
<dbReference type="PANTHER" id="PTHR34818:SF1">
    <property type="entry name" value="PROTEIN BLI-3"/>
    <property type="match status" value="1"/>
</dbReference>
<evidence type="ECO:0000313" key="2">
    <source>
        <dbReference type="EMBL" id="RAZ80903.1"/>
    </source>
</evidence>
<reference evidence="2 3" key="1">
    <citation type="submission" date="2018-06" db="EMBL/GenBank/DDBJ databases">
        <title>The draft genome sequences of strains SCU63 and S1.</title>
        <authorList>
            <person name="Gan L."/>
        </authorList>
    </citation>
    <scope>NUCLEOTIDE SEQUENCE [LARGE SCALE GENOMIC DNA]</scope>
    <source>
        <strain evidence="2 3">SCU63</strain>
    </source>
</reference>
<dbReference type="InterPro" id="IPR052917">
    <property type="entry name" value="Stress-Dev_Protein"/>
</dbReference>
<proteinExistence type="predicted"/>
<dbReference type="SUPFAM" id="SSF50475">
    <property type="entry name" value="FMN-binding split barrel"/>
    <property type="match status" value="1"/>
</dbReference>
<evidence type="ECO:0000259" key="1">
    <source>
        <dbReference type="Pfam" id="PF16242"/>
    </source>
</evidence>
<name>A0A365L691_9BACL</name>